<accession>G0MDG2</accession>
<dbReference type="OrthoDB" id="5889481at2759"/>
<keyword evidence="2" id="KW-1185">Reference proteome</keyword>
<organism evidence="2">
    <name type="scientific">Caenorhabditis brenneri</name>
    <name type="common">Nematode worm</name>
    <dbReference type="NCBI Taxonomy" id="135651"/>
    <lineage>
        <taxon>Eukaryota</taxon>
        <taxon>Metazoa</taxon>
        <taxon>Ecdysozoa</taxon>
        <taxon>Nematoda</taxon>
        <taxon>Chromadorea</taxon>
        <taxon>Rhabditida</taxon>
        <taxon>Rhabditina</taxon>
        <taxon>Rhabditomorpha</taxon>
        <taxon>Rhabditoidea</taxon>
        <taxon>Rhabditidae</taxon>
        <taxon>Peloderinae</taxon>
        <taxon>Caenorhabditis</taxon>
    </lineage>
</organism>
<reference evidence="2" key="1">
    <citation type="submission" date="2011-07" db="EMBL/GenBank/DDBJ databases">
        <authorList>
            <consortium name="Caenorhabditis brenneri Sequencing and Analysis Consortium"/>
            <person name="Wilson R.K."/>
        </authorList>
    </citation>
    <scope>NUCLEOTIDE SEQUENCE [LARGE SCALE GENOMIC DNA]</scope>
    <source>
        <strain evidence="2">PB2801</strain>
    </source>
</reference>
<evidence type="ECO:0008006" key="3">
    <source>
        <dbReference type="Google" id="ProtNLM"/>
    </source>
</evidence>
<dbReference type="AlphaFoldDB" id="G0MDG2"/>
<evidence type="ECO:0000313" key="1">
    <source>
        <dbReference type="EMBL" id="EGT49476.1"/>
    </source>
</evidence>
<gene>
    <name evidence="1" type="ORF">CAEBREN_08303</name>
</gene>
<evidence type="ECO:0000313" key="2">
    <source>
        <dbReference type="Proteomes" id="UP000008068"/>
    </source>
</evidence>
<dbReference type="HOGENOM" id="CLU_866619_0_0_1"/>
<dbReference type="InParanoid" id="G0MDG2"/>
<dbReference type="PANTHER" id="PTHR31379:SF1">
    <property type="entry name" value="F-BOX C PROTEIN-RELATED"/>
    <property type="match status" value="1"/>
</dbReference>
<protein>
    <recommendedName>
        <fullName evidence="3">DUF38 domain-containing protein</fullName>
    </recommendedName>
</protein>
<dbReference type="InterPro" id="IPR021942">
    <property type="entry name" value="DUF3557"/>
</dbReference>
<dbReference type="eggNOG" id="ENOG502TK6G">
    <property type="taxonomic scope" value="Eukaryota"/>
</dbReference>
<dbReference type="EMBL" id="GL379790">
    <property type="protein sequence ID" value="EGT49476.1"/>
    <property type="molecule type" value="Genomic_DNA"/>
</dbReference>
<dbReference type="Pfam" id="PF12078">
    <property type="entry name" value="DUF3557"/>
    <property type="match status" value="1"/>
</dbReference>
<name>G0MDG2_CAEBE</name>
<dbReference type="PANTHER" id="PTHR31379">
    <property type="entry name" value="F-BOX C PROTEIN-RELATED-RELATED"/>
    <property type="match status" value="1"/>
</dbReference>
<proteinExistence type="predicted"/>
<sequence length="398" mass="47091">MSSSNKPLSYDSTKVLLQHLEANQRFKISRHCPSLRVTEKLVPLKLKDLQLEGKDHFTVNDHTYKWGIYFKYPEDVPILENHQKSNEKGGVQEEFDKYGLSKNYAGYTEERLTELLKGGMWSSESQSIIDALKNKRDDTLPLYQMMIQLTIESPRETTIRRFKYTIELAEFKKKLADVLFGGRSHPIFVDKMLLKYSAAYLLRKSLRDTLRFIPRKFRIIEKDLDCWSSFIQMIDKRSLPIEYVSLLYPSWECWRSSHPVVVTAKHLIIWTYEFYEHWFTDIPKLSNQRIKFYKRDDEPDGFIRMVKCVAEYWMKNDREIGARFSMPLVYISEFRLIEPLEEIIASLNGEQVDGCAYVIPTNFNKKIQVSFETDDKTDDPFGQHLRAWRMIRITVLQA</sequence>
<dbReference type="Proteomes" id="UP000008068">
    <property type="component" value="Unassembled WGS sequence"/>
</dbReference>